<dbReference type="Gene3D" id="6.10.160.10">
    <property type="match status" value="1"/>
</dbReference>
<dbReference type="GO" id="GO:1990904">
    <property type="term" value="C:ribonucleoprotein complex"/>
    <property type="evidence" value="ECO:0007669"/>
    <property type="project" value="UniProtKB-KW"/>
</dbReference>
<dbReference type="Proteomes" id="UP000754563">
    <property type="component" value="Unassembled WGS sequence"/>
</dbReference>
<comment type="similarity">
    <text evidence="1 4">Belongs to the bacterial ribosomal protein bL20 family.</text>
</comment>
<keyword evidence="2 4" id="KW-0689">Ribosomal protein</keyword>
<dbReference type="GO" id="GO:0006412">
    <property type="term" value="P:translation"/>
    <property type="evidence" value="ECO:0007669"/>
    <property type="project" value="InterPro"/>
</dbReference>
<dbReference type="InterPro" id="IPR005813">
    <property type="entry name" value="Ribosomal_bL20"/>
</dbReference>
<evidence type="ECO:0000256" key="3">
    <source>
        <dbReference type="ARBA" id="ARBA00023274"/>
    </source>
</evidence>
<dbReference type="InterPro" id="IPR035566">
    <property type="entry name" value="Ribosomal_protein_bL20_C"/>
</dbReference>
<gene>
    <name evidence="5" type="primary">rplT</name>
    <name evidence="5" type="ORF">KC717_00765</name>
</gene>
<evidence type="ECO:0000256" key="2">
    <source>
        <dbReference type="ARBA" id="ARBA00022980"/>
    </source>
</evidence>
<keyword evidence="4" id="KW-0699">rRNA-binding</keyword>
<dbReference type="FunFam" id="1.10.1900.20:FF:000001">
    <property type="entry name" value="50S ribosomal protein L20"/>
    <property type="match status" value="1"/>
</dbReference>
<dbReference type="GO" id="GO:0003735">
    <property type="term" value="F:structural constituent of ribosome"/>
    <property type="evidence" value="ECO:0007669"/>
    <property type="project" value="InterPro"/>
</dbReference>
<dbReference type="PANTHER" id="PTHR10986">
    <property type="entry name" value="39S RIBOSOMAL PROTEIN L20"/>
    <property type="match status" value="1"/>
</dbReference>
<proteinExistence type="inferred from homology"/>
<dbReference type="EMBL" id="JAGQLH010000006">
    <property type="protein sequence ID" value="MCA9385160.1"/>
    <property type="molecule type" value="Genomic_DNA"/>
</dbReference>
<feature type="non-terminal residue" evidence="5">
    <location>
        <position position="1"/>
    </location>
</feature>
<dbReference type="SUPFAM" id="SSF74731">
    <property type="entry name" value="Ribosomal protein L20"/>
    <property type="match status" value="1"/>
</dbReference>
<dbReference type="AlphaFoldDB" id="A0A955L723"/>
<keyword evidence="3 4" id="KW-0687">Ribonucleoprotein</keyword>
<comment type="function">
    <text evidence="4">Binds directly to 23S ribosomal RNA and is necessary for the in vitro assembly process of the 50S ribosomal subunit. It is not involved in the protein synthesizing functions of that subunit.</text>
</comment>
<dbReference type="PRINTS" id="PR00062">
    <property type="entry name" value="RIBOSOMALL20"/>
</dbReference>
<accession>A0A955L723</accession>
<evidence type="ECO:0000313" key="5">
    <source>
        <dbReference type="EMBL" id="MCA9385160.1"/>
    </source>
</evidence>
<evidence type="ECO:0000256" key="4">
    <source>
        <dbReference type="RuleBase" id="RU000560"/>
    </source>
</evidence>
<reference evidence="5" key="2">
    <citation type="journal article" date="2021" name="Microbiome">
        <title>Successional dynamics and alternative stable states in a saline activated sludge microbial community over 9 years.</title>
        <authorList>
            <person name="Wang Y."/>
            <person name="Ye J."/>
            <person name="Ju F."/>
            <person name="Liu L."/>
            <person name="Boyd J.A."/>
            <person name="Deng Y."/>
            <person name="Parks D.H."/>
            <person name="Jiang X."/>
            <person name="Yin X."/>
            <person name="Woodcroft B.J."/>
            <person name="Tyson G.W."/>
            <person name="Hugenholtz P."/>
            <person name="Polz M.F."/>
            <person name="Zhang T."/>
        </authorList>
    </citation>
    <scope>NUCLEOTIDE SEQUENCE</scope>
    <source>
        <strain evidence="5">HKST-UBA11</strain>
    </source>
</reference>
<sequence length="102" mass="12120">KHKKVLSQTKGFRLSYSKLYRRAKEALLHAGQYSFNDRRKRRNDFRRLWIKRINAALTKHNVRYSQFINKLKVAKVELNRKVLADLALDHPEVFDAVVKEVA</sequence>
<comment type="caution">
    <text evidence="5">The sequence shown here is derived from an EMBL/GenBank/DDBJ whole genome shotgun (WGS) entry which is preliminary data.</text>
</comment>
<dbReference type="NCBIfam" id="TIGR01032">
    <property type="entry name" value="rplT_bact"/>
    <property type="match status" value="1"/>
</dbReference>
<organism evidence="5 6">
    <name type="scientific">Candidatus Dojkabacteria bacterium</name>
    <dbReference type="NCBI Taxonomy" id="2099670"/>
    <lineage>
        <taxon>Bacteria</taxon>
        <taxon>Candidatus Dojkabacteria</taxon>
    </lineage>
</organism>
<dbReference type="Gene3D" id="1.10.1900.20">
    <property type="entry name" value="Ribosomal protein L20"/>
    <property type="match status" value="1"/>
</dbReference>
<dbReference type="CDD" id="cd07026">
    <property type="entry name" value="Ribosomal_L20"/>
    <property type="match status" value="1"/>
</dbReference>
<evidence type="ECO:0000313" key="6">
    <source>
        <dbReference type="Proteomes" id="UP000754563"/>
    </source>
</evidence>
<dbReference type="GO" id="GO:0005840">
    <property type="term" value="C:ribosome"/>
    <property type="evidence" value="ECO:0007669"/>
    <property type="project" value="UniProtKB-KW"/>
</dbReference>
<reference evidence="5" key="1">
    <citation type="submission" date="2020-04" db="EMBL/GenBank/DDBJ databases">
        <authorList>
            <person name="Zhang T."/>
        </authorList>
    </citation>
    <scope>NUCLEOTIDE SEQUENCE</scope>
    <source>
        <strain evidence="5">HKST-UBA11</strain>
    </source>
</reference>
<protein>
    <recommendedName>
        <fullName evidence="4">50S ribosomal protein L20</fullName>
    </recommendedName>
</protein>
<dbReference type="Pfam" id="PF00453">
    <property type="entry name" value="Ribosomal_L20"/>
    <property type="match status" value="1"/>
</dbReference>
<name>A0A955L723_9BACT</name>
<evidence type="ECO:0000256" key="1">
    <source>
        <dbReference type="ARBA" id="ARBA00007698"/>
    </source>
</evidence>
<dbReference type="GO" id="GO:0019843">
    <property type="term" value="F:rRNA binding"/>
    <property type="evidence" value="ECO:0007669"/>
    <property type="project" value="UniProtKB-KW"/>
</dbReference>
<keyword evidence="4" id="KW-0694">RNA-binding</keyword>